<dbReference type="AlphaFoldDB" id="V6TVH3"/>
<gene>
    <name evidence="2" type="ORF">GSB_152381</name>
</gene>
<comment type="caution">
    <text evidence="2">The sequence shown here is derived from an EMBL/GenBank/DDBJ whole genome shotgun (WGS) entry which is preliminary data.</text>
</comment>
<evidence type="ECO:0000256" key="1">
    <source>
        <dbReference type="SAM" id="MobiDB-lite"/>
    </source>
</evidence>
<protein>
    <submittedName>
        <fullName evidence="2">Uncharacterized protein</fullName>
    </submittedName>
</protein>
<feature type="compositionally biased region" description="Basic and acidic residues" evidence="1">
    <location>
        <begin position="21"/>
        <end position="32"/>
    </location>
</feature>
<reference evidence="3" key="1">
    <citation type="submission" date="2012-02" db="EMBL/GenBank/DDBJ databases">
        <title>Genome sequencing of Giardia lamblia Genotypes A2 and B isolates (DH and GS) and comparative analysis with the genomes of Genotypes A1 and E (WB and Pig).</title>
        <authorList>
            <person name="Adam R."/>
            <person name="Dahlstrom E."/>
            <person name="Martens C."/>
            <person name="Bruno D."/>
            <person name="Barbian K."/>
            <person name="Porcella S.F."/>
            <person name="Nash T."/>
        </authorList>
    </citation>
    <scope>NUCLEOTIDE SEQUENCE</scope>
    <source>
        <strain evidence="3">GS</strain>
    </source>
</reference>
<accession>V6TVH3</accession>
<sequence length="137" mass="14903">VPGCHTARPGPRYELPEDGMDQDHEARHDRLCLRLSGSSARSWRSDAQPSPRPEPEPDTWPSTVQDHRRGVTSPARWTTAATRSSRSTGTGPSIIYGTDGPSTQSGGTSKSSMWTLKSSRSGPPSPPRTWPRRPAST</sequence>
<evidence type="ECO:0000313" key="3">
    <source>
        <dbReference type="Proteomes" id="UP000018040"/>
    </source>
</evidence>
<name>V6TVH3_GIAIN</name>
<organism evidence="2 3">
    <name type="scientific">Giardia intestinalis</name>
    <name type="common">Giardia lamblia</name>
    <dbReference type="NCBI Taxonomy" id="5741"/>
    <lineage>
        <taxon>Eukaryota</taxon>
        <taxon>Metamonada</taxon>
        <taxon>Diplomonadida</taxon>
        <taxon>Hexamitidae</taxon>
        <taxon>Giardiinae</taxon>
        <taxon>Giardia</taxon>
    </lineage>
</organism>
<reference evidence="2 3" key="2">
    <citation type="journal article" date="2013" name="Genome Biol. Evol.">
        <title>Genome sequencing of Giardia lamblia genotypes A2 and B isolates (DH and GS) and comparative analysis with the genomes of genotypes A1 and E (WB and Pig).</title>
        <authorList>
            <person name="Adam R.D."/>
            <person name="Dahlstrom E.W."/>
            <person name="Martens C.A."/>
            <person name="Bruno D.P."/>
            <person name="Barbian K.D."/>
            <person name="Ricklefs S.M."/>
            <person name="Hernandez M.M."/>
            <person name="Narla N.P."/>
            <person name="Patel R.B."/>
            <person name="Porcella S.F."/>
            <person name="Nash T.E."/>
        </authorList>
    </citation>
    <scope>NUCLEOTIDE SEQUENCE [LARGE SCALE GENOMIC DNA]</scope>
    <source>
        <strain evidence="2 3">GS</strain>
    </source>
</reference>
<feature type="compositionally biased region" description="Low complexity" evidence="1">
    <location>
        <begin position="72"/>
        <end position="93"/>
    </location>
</feature>
<feature type="region of interest" description="Disordered" evidence="1">
    <location>
        <begin position="1"/>
        <end position="137"/>
    </location>
</feature>
<feature type="non-terminal residue" evidence="2">
    <location>
        <position position="1"/>
    </location>
</feature>
<evidence type="ECO:0000313" key="2">
    <source>
        <dbReference type="EMBL" id="ESU41015.1"/>
    </source>
</evidence>
<feature type="compositionally biased region" description="Polar residues" evidence="1">
    <location>
        <begin position="36"/>
        <end position="48"/>
    </location>
</feature>
<dbReference type="EMBL" id="AHHH01000154">
    <property type="protein sequence ID" value="ESU41015.1"/>
    <property type="molecule type" value="Genomic_DNA"/>
</dbReference>
<feature type="compositionally biased region" description="Polar residues" evidence="1">
    <location>
        <begin position="100"/>
        <end position="117"/>
    </location>
</feature>
<dbReference type="Proteomes" id="UP000018040">
    <property type="component" value="Unassembled WGS sequence"/>
</dbReference>
<proteinExistence type="predicted"/>